<evidence type="ECO:0000259" key="1">
    <source>
        <dbReference type="Pfam" id="PF03184"/>
    </source>
</evidence>
<dbReference type="InterPro" id="IPR004875">
    <property type="entry name" value="DDE_SF_endonuclease_dom"/>
</dbReference>
<evidence type="ECO:0000313" key="3">
    <source>
        <dbReference type="Proteomes" id="UP001633002"/>
    </source>
</evidence>
<organism evidence="2 3">
    <name type="scientific">Riccia sorocarpa</name>
    <dbReference type="NCBI Taxonomy" id="122646"/>
    <lineage>
        <taxon>Eukaryota</taxon>
        <taxon>Viridiplantae</taxon>
        <taxon>Streptophyta</taxon>
        <taxon>Embryophyta</taxon>
        <taxon>Marchantiophyta</taxon>
        <taxon>Marchantiopsida</taxon>
        <taxon>Marchantiidae</taxon>
        <taxon>Marchantiales</taxon>
        <taxon>Ricciaceae</taxon>
        <taxon>Riccia</taxon>
    </lineage>
</organism>
<dbReference type="Proteomes" id="UP001633002">
    <property type="component" value="Unassembled WGS sequence"/>
</dbReference>
<keyword evidence="3" id="KW-1185">Reference proteome</keyword>
<gene>
    <name evidence="2" type="ORF">R1sor_020703</name>
</gene>
<dbReference type="Pfam" id="PF03184">
    <property type="entry name" value="DDE_1"/>
    <property type="match status" value="1"/>
</dbReference>
<feature type="domain" description="DDE-1" evidence="1">
    <location>
        <begin position="309"/>
        <end position="465"/>
    </location>
</feature>
<reference evidence="2 3" key="1">
    <citation type="submission" date="2024-09" db="EMBL/GenBank/DDBJ databases">
        <title>Chromosome-scale assembly of Riccia sorocarpa.</title>
        <authorList>
            <person name="Paukszto L."/>
        </authorList>
    </citation>
    <scope>NUCLEOTIDE SEQUENCE [LARGE SCALE GENOMIC DNA]</scope>
    <source>
        <strain evidence="2">LP-2024</strain>
        <tissue evidence="2">Aerial parts of the thallus</tissue>
    </source>
</reference>
<sequence>MYSKLPFHRVTADEYFESLDIEKKRSGEESGMIESSSRRVKVRTVGRPKVIKELCLRDGTGDQIEVDTEVVNMRRCYINWLQPRYWPEIHQSLKRNQFHVRAAVRELQRQFPPNAQKVLDNWALIENSDEVVSDGEQENGAAGTEDLPTSLWSLGRKSRGNIWTGRKELESEYKQLLEKLRKEGSVLNSVTLMLTTKAFLHSKAPSLLRENGGTFDVSRTWVRDYVRSSMQWSFRSSTTAAQTLSSDWEEKGKLMALRMAYLIKSFNIPHELVINFDQTGLQLVPVGREKTYTMKGSREVAVTGKDDKRQVTLVPAMTATGELLPFQIIFTGRSSRSLPTGQWANILKWHGWHLTFTDNHWASLATCQHWVQKILKPWYDKCCYRLNRAEGRQRMLLLLDAWSVHRSEYFRSWMQREFPFIHLVYVPAGCTAKLQPCDVILQRPLKAGFQREYAAWAVKSLTQQMSMGEMPRDDRSDLSIHLLRNNACEFLWKVHKQLSENREMLMRGWGEKGAHLLRAFIPEFQSEALCANAMGGLFSGSPGDTLLEEEPDVNSTAQQWDGDFSPAELMEQTLGHRVLDTDLNDQAESEQMESAIPDFTQNPAEVESRVDFTKYLTDASVMTPYSK</sequence>
<name>A0ABD3GEX8_9MARC</name>
<dbReference type="EMBL" id="JBJQOH010000007">
    <property type="protein sequence ID" value="KAL3677747.1"/>
    <property type="molecule type" value="Genomic_DNA"/>
</dbReference>
<comment type="caution">
    <text evidence="2">The sequence shown here is derived from an EMBL/GenBank/DDBJ whole genome shotgun (WGS) entry which is preliminary data.</text>
</comment>
<protein>
    <recommendedName>
        <fullName evidence="1">DDE-1 domain-containing protein</fullName>
    </recommendedName>
</protein>
<accession>A0ABD3GEX8</accession>
<dbReference type="AlphaFoldDB" id="A0ABD3GEX8"/>
<evidence type="ECO:0000313" key="2">
    <source>
        <dbReference type="EMBL" id="KAL3677747.1"/>
    </source>
</evidence>
<proteinExistence type="predicted"/>